<proteinExistence type="predicted"/>
<feature type="region of interest" description="Disordered" evidence="1">
    <location>
        <begin position="213"/>
        <end position="247"/>
    </location>
</feature>
<reference evidence="2 3" key="1">
    <citation type="submission" date="2019-05" db="EMBL/GenBank/DDBJ databases">
        <title>Emergence of the Ug99 lineage of the wheat stem rust pathogen through somatic hybridization.</title>
        <authorList>
            <person name="Li F."/>
            <person name="Upadhyaya N.M."/>
            <person name="Sperschneider J."/>
            <person name="Matny O."/>
            <person name="Nguyen-Phuc H."/>
            <person name="Mago R."/>
            <person name="Raley C."/>
            <person name="Miller M.E."/>
            <person name="Silverstein K.A.T."/>
            <person name="Henningsen E."/>
            <person name="Hirsch C.D."/>
            <person name="Visser B."/>
            <person name="Pretorius Z.A."/>
            <person name="Steffenson B.J."/>
            <person name="Schwessinger B."/>
            <person name="Dodds P.N."/>
            <person name="Figueroa M."/>
        </authorList>
    </citation>
    <scope>NUCLEOTIDE SEQUENCE [LARGE SCALE GENOMIC DNA]</scope>
    <source>
        <strain evidence="2 3">Ug99</strain>
    </source>
</reference>
<gene>
    <name evidence="2" type="ORF">PGTUg99_001859</name>
</gene>
<evidence type="ECO:0000313" key="3">
    <source>
        <dbReference type="Proteomes" id="UP000325313"/>
    </source>
</evidence>
<feature type="compositionally biased region" description="Polar residues" evidence="1">
    <location>
        <begin position="225"/>
        <end position="236"/>
    </location>
</feature>
<sequence length="262" mass="29790">MRKLPPSKSPATRSRISKPLSLNHLKPRFLMPTRRLSWKDFENIVVIGGKRNYQQILVVPLGLVLVVKVITKAAAYENVCSITSTTVAVNNSTLTGRQLRQRLDAYKKRFVAAKRWSENTGAGIDVGEGLTTIEEILESKCPCYNRMDEILARSQTSPRWLNMNRKEQATFTTTMILRIHTHQRSHTLVQHTPGQMRCNRPDRRLRSFFRLGTNTQPEQHETDGLWQSSGTPSGLNHFTAPKPNRSLHQSVLAKRGLSQLNL</sequence>
<comment type="caution">
    <text evidence="2">The sequence shown here is derived from an EMBL/GenBank/DDBJ whole genome shotgun (WGS) entry which is preliminary data.</text>
</comment>
<dbReference type="PANTHER" id="PTHR33246:SF51">
    <property type="entry name" value="MYB_SANT-LIKE DOMAIN-CONTAINING PROTEIN"/>
    <property type="match status" value="1"/>
</dbReference>
<dbReference type="AlphaFoldDB" id="A0A5B0QE22"/>
<evidence type="ECO:0000256" key="1">
    <source>
        <dbReference type="SAM" id="MobiDB-lite"/>
    </source>
</evidence>
<accession>A0A5B0QE22</accession>
<dbReference type="EMBL" id="VDEP01000302">
    <property type="protein sequence ID" value="KAA1111193.1"/>
    <property type="molecule type" value="Genomic_DNA"/>
</dbReference>
<dbReference type="Proteomes" id="UP000325313">
    <property type="component" value="Unassembled WGS sequence"/>
</dbReference>
<organism evidence="2 3">
    <name type="scientific">Puccinia graminis f. sp. tritici</name>
    <dbReference type="NCBI Taxonomy" id="56615"/>
    <lineage>
        <taxon>Eukaryota</taxon>
        <taxon>Fungi</taxon>
        <taxon>Dikarya</taxon>
        <taxon>Basidiomycota</taxon>
        <taxon>Pucciniomycotina</taxon>
        <taxon>Pucciniomycetes</taxon>
        <taxon>Pucciniales</taxon>
        <taxon>Pucciniaceae</taxon>
        <taxon>Puccinia</taxon>
    </lineage>
</organism>
<evidence type="ECO:0000313" key="2">
    <source>
        <dbReference type="EMBL" id="KAA1111193.1"/>
    </source>
</evidence>
<dbReference type="PANTHER" id="PTHR33246">
    <property type="entry name" value="CCHC-TYPE DOMAIN-CONTAINING PROTEIN"/>
    <property type="match status" value="1"/>
</dbReference>
<name>A0A5B0QE22_PUCGR</name>
<protein>
    <submittedName>
        <fullName evidence="2">Uncharacterized protein</fullName>
    </submittedName>
</protein>